<reference evidence="2" key="1">
    <citation type="journal article" date="2019" name="Int. J. Syst. Evol. Microbiol.">
        <title>The Global Catalogue of Microorganisms (GCM) 10K type strain sequencing project: providing services to taxonomists for standard genome sequencing and annotation.</title>
        <authorList>
            <consortium name="The Broad Institute Genomics Platform"/>
            <consortium name="The Broad Institute Genome Sequencing Center for Infectious Disease"/>
            <person name="Wu L."/>
            <person name="Ma J."/>
        </authorList>
    </citation>
    <scope>NUCLEOTIDE SEQUENCE [LARGE SCALE GENOMIC DNA]</scope>
    <source>
        <strain evidence="2">TBRC 5832</strain>
    </source>
</reference>
<dbReference type="InterPro" id="IPR006748">
    <property type="entry name" value="NH2Glyco/OHUrea_AB-resist_kin"/>
</dbReference>
<sequence length="296" mass="32388">MDGGAGVTIPRAFLESPRWWRGGAEWLAGLPELVAEQCARRRLTIDGEPMHGSNALVVPVIRDGEQLVLRLAPPGGDVGGQIGALRFWGGRGTVRLVDGDAEAGVMLLERLGTTSLRDVPVDEAMHVLGGLMRRLAVPVPVHVPGTGAAVAARMATLGEEWHRHRRPFDEGVLHQALTIGDRLARSTAATAVNGDLHSEQVLRADREPWLVVDPVLMRGDMAFDLGRVLWTRLDEMAVPGEVMRCFDIVVRAAGVDRDHGRDWVLFRAVDYWLWGLGAGLTEDPLRCHRLVSLLRS</sequence>
<name>A0ABV8IZN9_9ACTN</name>
<dbReference type="RefSeq" id="WP_378069644.1">
    <property type="nucleotide sequence ID" value="NZ_JBHSBL010000019.1"/>
</dbReference>
<dbReference type="Pfam" id="PF04655">
    <property type="entry name" value="APH_6_hur"/>
    <property type="match status" value="1"/>
</dbReference>
<evidence type="ECO:0000313" key="2">
    <source>
        <dbReference type="Proteomes" id="UP001595867"/>
    </source>
</evidence>
<accession>A0ABV8IZN9</accession>
<gene>
    <name evidence="1" type="ORF">ACFO0C_27825</name>
</gene>
<dbReference type="Proteomes" id="UP001595867">
    <property type="component" value="Unassembled WGS sequence"/>
</dbReference>
<protein>
    <submittedName>
        <fullName evidence="1">Aminoglycoside phosphotransferase family protein</fullName>
    </submittedName>
</protein>
<dbReference type="EMBL" id="JBHSBL010000019">
    <property type="protein sequence ID" value="MFC4068756.1"/>
    <property type="molecule type" value="Genomic_DNA"/>
</dbReference>
<dbReference type="InterPro" id="IPR011009">
    <property type="entry name" value="Kinase-like_dom_sf"/>
</dbReference>
<comment type="caution">
    <text evidence="1">The sequence shown here is derived from an EMBL/GenBank/DDBJ whole genome shotgun (WGS) entry which is preliminary data.</text>
</comment>
<dbReference type="SUPFAM" id="SSF56112">
    <property type="entry name" value="Protein kinase-like (PK-like)"/>
    <property type="match status" value="1"/>
</dbReference>
<organism evidence="1 2">
    <name type="scientific">Actinoplanes subglobosus</name>
    <dbReference type="NCBI Taxonomy" id="1547892"/>
    <lineage>
        <taxon>Bacteria</taxon>
        <taxon>Bacillati</taxon>
        <taxon>Actinomycetota</taxon>
        <taxon>Actinomycetes</taxon>
        <taxon>Micromonosporales</taxon>
        <taxon>Micromonosporaceae</taxon>
        <taxon>Actinoplanes</taxon>
    </lineage>
</organism>
<keyword evidence="2" id="KW-1185">Reference proteome</keyword>
<proteinExistence type="predicted"/>
<evidence type="ECO:0000313" key="1">
    <source>
        <dbReference type="EMBL" id="MFC4068756.1"/>
    </source>
</evidence>